<keyword evidence="2" id="KW-1185">Reference proteome</keyword>
<gene>
    <name evidence="1" type="ORF">ES288_D04G081600v1</name>
</gene>
<sequence>MMERVIENEYLGLRNGILDQSAILLSSHGSLTYMNCKILKV</sequence>
<dbReference type="Proteomes" id="UP000323506">
    <property type="component" value="Chromosome D04"/>
</dbReference>
<protein>
    <submittedName>
        <fullName evidence="1">Uncharacterized protein</fullName>
    </submittedName>
</protein>
<evidence type="ECO:0000313" key="2">
    <source>
        <dbReference type="Proteomes" id="UP000323506"/>
    </source>
</evidence>
<dbReference type="Gene3D" id="3.30.230.10">
    <property type="match status" value="1"/>
</dbReference>
<accession>A0A5D2CU45</accession>
<reference evidence="1 2" key="1">
    <citation type="submission" date="2019-06" db="EMBL/GenBank/DDBJ databases">
        <title>WGS assembly of Gossypium darwinii.</title>
        <authorList>
            <person name="Chen Z.J."/>
            <person name="Sreedasyam A."/>
            <person name="Ando A."/>
            <person name="Song Q."/>
            <person name="De L."/>
            <person name="Hulse-Kemp A."/>
            <person name="Ding M."/>
            <person name="Ye W."/>
            <person name="Kirkbride R."/>
            <person name="Jenkins J."/>
            <person name="Plott C."/>
            <person name="Lovell J."/>
            <person name="Lin Y.-M."/>
            <person name="Vaughn R."/>
            <person name="Liu B."/>
            <person name="Li W."/>
            <person name="Simpson S."/>
            <person name="Scheffler B."/>
            <person name="Saski C."/>
            <person name="Grover C."/>
            <person name="Hu G."/>
            <person name="Conover J."/>
            <person name="Carlson J."/>
            <person name="Shu S."/>
            <person name="Boston L."/>
            <person name="Williams M."/>
            <person name="Peterson D."/>
            <person name="Mcgee K."/>
            <person name="Jones D."/>
            <person name="Wendel J."/>
            <person name="Stelly D."/>
            <person name="Grimwood J."/>
            <person name="Schmutz J."/>
        </authorList>
    </citation>
    <scope>NUCLEOTIDE SEQUENCE [LARGE SCALE GENOMIC DNA]</scope>
    <source>
        <strain evidence="1">1808015.09</strain>
    </source>
</reference>
<name>A0A5D2CU45_GOSDA</name>
<dbReference type="InterPro" id="IPR014721">
    <property type="entry name" value="Ribsml_uS5_D2-typ_fold_subgr"/>
</dbReference>
<proteinExistence type="predicted"/>
<dbReference type="EMBL" id="CM017704">
    <property type="protein sequence ID" value="TYG73197.1"/>
    <property type="molecule type" value="Genomic_DNA"/>
</dbReference>
<dbReference type="AlphaFoldDB" id="A0A5D2CU45"/>
<organism evidence="1 2">
    <name type="scientific">Gossypium darwinii</name>
    <name type="common">Darwin's cotton</name>
    <name type="synonym">Gossypium barbadense var. darwinii</name>
    <dbReference type="NCBI Taxonomy" id="34276"/>
    <lineage>
        <taxon>Eukaryota</taxon>
        <taxon>Viridiplantae</taxon>
        <taxon>Streptophyta</taxon>
        <taxon>Embryophyta</taxon>
        <taxon>Tracheophyta</taxon>
        <taxon>Spermatophyta</taxon>
        <taxon>Magnoliopsida</taxon>
        <taxon>eudicotyledons</taxon>
        <taxon>Gunneridae</taxon>
        <taxon>Pentapetalae</taxon>
        <taxon>rosids</taxon>
        <taxon>malvids</taxon>
        <taxon>Malvales</taxon>
        <taxon>Malvaceae</taxon>
        <taxon>Malvoideae</taxon>
        <taxon>Gossypium</taxon>
    </lineage>
</organism>
<evidence type="ECO:0000313" key="1">
    <source>
        <dbReference type="EMBL" id="TYG73197.1"/>
    </source>
</evidence>